<organism evidence="2 3">
    <name type="scientific">Geotrypetes seraphini</name>
    <name type="common">Gaboon caecilian</name>
    <name type="synonym">Caecilia seraphini</name>
    <dbReference type="NCBI Taxonomy" id="260995"/>
    <lineage>
        <taxon>Eukaryota</taxon>
        <taxon>Metazoa</taxon>
        <taxon>Chordata</taxon>
        <taxon>Craniata</taxon>
        <taxon>Vertebrata</taxon>
        <taxon>Euteleostomi</taxon>
        <taxon>Amphibia</taxon>
        <taxon>Gymnophiona</taxon>
        <taxon>Geotrypetes</taxon>
    </lineage>
</organism>
<dbReference type="PROSITE" id="PS50805">
    <property type="entry name" value="KRAB"/>
    <property type="match status" value="1"/>
</dbReference>
<dbReference type="Gene3D" id="6.10.140.140">
    <property type="match status" value="1"/>
</dbReference>
<dbReference type="Proteomes" id="UP000515159">
    <property type="component" value="Chromosome 2"/>
</dbReference>
<name>A0A6P8QPM6_GEOSA</name>
<evidence type="ECO:0000259" key="1">
    <source>
        <dbReference type="PROSITE" id="PS50805"/>
    </source>
</evidence>
<dbReference type="CDD" id="cd07765">
    <property type="entry name" value="KRAB_A-box"/>
    <property type="match status" value="1"/>
</dbReference>
<keyword evidence="2" id="KW-1185">Reference proteome</keyword>
<protein>
    <submittedName>
        <fullName evidence="3">Zinc finger protein 37A-like isoform X1</fullName>
    </submittedName>
</protein>
<dbReference type="InterPro" id="IPR050169">
    <property type="entry name" value="Krueppel_C2H2_ZnF"/>
</dbReference>
<gene>
    <name evidence="3" type="primary">LOC117354745</name>
</gene>
<dbReference type="Pfam" id="PF01352">
    <property type="entry name" value="KRAB"/>
    <property type="match status" value="1"/>
</dbReference>
<reference evidence="3" key="1">
    <citation type="submission" date="2025-08" db="UniProtKB">
        <authorList>
            <consortium name="RefSeq"/>
        </authorList>
    </citation>
    <scope>IDENTIFICATION</scope>
</reference>
<accession>A0A6P8QPM6</accession>
<dbReference type="AlphaFoldDB" id="A0A6P8QPM6"/>
<dbReference type="GO" id="GO:0006355">
    <property type="term" value="P:regulation of DNA-templated transcription"/>
    <property type="evidence" value="ECO:0007669"/>
    <property type="project" value="InterPro"/>
</dbReference>
<sequence length="102" mass="12605">MLLHICSLLSFHIFFYLYFLMQNQMRVKLEGISVSFSQEEWAYLDERQKELHREVMKENYELLRSLAANEMRLKKEKREEQLLKWKPYSSQVDISQRTERRN</sequence>
<dbReference type="KEGG" id="gsh:117354745"/>
<dbReference type="OrthoDB" id="9892686at2759"/>
<evidence type="ECO:0000313" key="2">
    <source>
        <dbReference type="Proteomes" id="UP000515159"/>
    </source>
</evidence>
<dbReference type="RefSeq" id="XP_033788586.1">
    <property type="nucleotide sequence ID" value="XM_033932695.1"/>
</dbReference>
<dbReference type="PANTHER" id="PTHR23232:SF142">
    <property type="entry name" value="GASTRULA ZINC FINGER PROTEIN XLCGF57.1-LIKE-RELATED"/>
    <property type="match status" value="1"/>
</dbReference>
<evidence type="ECO:0000313" key="3">
    <source>
        <dbReference type="RefSeq" id="XP_033788586.1"/>
    </source>
</evidence>
<feature type="domain" description="KRAB" evidence="1">
    <location>
        <begin position="27"/>
        <end position="102"/>
    </location>
</feature>
<dbReference type="SUPFAM" id="SSF109640">
    <property type="entry name" value="KRAB domain (Kruppel-associated box)"/>
    <property type="match status" value="1"/>
</dbReference>
<dbReference type="SMART" id="SM00349">
    <property type="entry name" value="KRAB"/>
    <property type="match status" value="1"/>
</dbReference>
<dbReference type="InterPro" id="IPR036051">
    <property type="entry name" value="KRAB_dom_sf"/>
</dbReference>
<dbReference type="GeneID" id="117354745"/>
<dbReference type="InterPro" id="IPR001909">
    <property type="entry name" value="KRAB"/>
</dbReference>
<proteinExistence type="predicted"/>
<dbReference type="PANTHER" id="PTHR23232">
    <property type="entry name" value="KRAB DOMAIN C2H2 ZINC FINGER"/>
    <property type="match status" value="1"/>
</dbReference>
<dbReference type="InParanoid" id="A0A6P8QPM6"/>